<dbReference type="Proteomes" id="UP001190700">
    <property type="component" value="Unassembled WGS sequence"/>
</dbReference>
<reference evidence="1 2" key="1">
    <citation type="journal article" date="2015" name="Genome Biol. Evol.">
        <title>Comparative Genomics of a Bacterivorous Green Alga Reveals Evolutionary Causalities and Consequences of Phago-Mixotrophic Mode of Nutrition.</title>
        <authorList>
            <person name="Burns J.A."/>
            <person name="Paasch A."/>
            <person name="Narechania A."/>
            <person name="Kim E."/>
        </authorList>
    </citation>
    <scope>NUCLEOTIDE SEQUENCE [LARGE SCALE GENOMIC DNA]</scope>
    <source>
        <strain evidence="1 2">PLY_AMNH</strain>
    </source>
</reference>
<accession>A0AAE0C1D0</accession>
<dbReference type="AlphaFoldDB" id="A0AAE0C1D0"/>
<evidence type="ECO:0000313" key="1">
    <source>
        <dbReference type="EMBL" id="KAK3246646.1"/>
    </source>
</evidence>
<comment type="caution">
    <text evidence="1">The sequence shown here is derived from an EMBL/GenBank/DDBJ whole genome shotgun (WGS) entry which is preliminary data.</text>
</comment>
<proteinExistence type="predicted"/>
<dbReference type="EMBL" id="LGRX02029610">
    <property type="protein sequence ID" value="KAK3246646.1"/>
    <property type="molecule type" value="Genomic_DNA"/>
</dbReference>
<organism evidence="1 2">
    <name type="scientific">Cymbomonas tetramitiformis</name>
    <dbReference type="NCBI Taxonomy" id="36881"/>
    <lineage>
        <taxon>Eukaryota</taxon>
        <taxon>Viridiplantae</taxon>
        <taxon>Chlorophyta</taxon>
        <taxon>Pyramimonadophyceae</taxon>
        <taxon>Pyramimonadales</taxon>
        <taxon>Pyramimonadaceae</taxon>
        <taxon>Cymbomonas</taxon>
    </lineage>
</organism>
<evidence type="ECO:0000313" key="2">
    <source>
        <dbReference type="Proteomes" id="UP001190700"/>
    </source>
</evidence>
<name>A0AAE0C1D0_9CHLO</name>
<sequence>MHDIWCYFGRVTKYVATVCVIVADANDTRGGAQGASVTHTAQDTSDTVPPIITLFEGRGYQKYKKGTSVPAEFYTVYDQYDGDVSESAQITGGLNLHDDVSSVKIYCKDAAGNSAIAYATCNCITCYAEDVTALKPEQQKDMLYMTRVDDDQQADTRRGYTSMEQEDGRVVMVNSRKAGIALKKYQALSKHNQCYCKCKESLARHGGGIATATYPIEILAPPCNGSTVSFLWLFLVWR</sequence>
<gene>
    <name evidence="1" type="ORF">CYMTET_43826</name>
</gene>
<keyword evidence="2" id="KW-1185">Reference proteome</keyword>
<protein>
    <submittedName>
        <fullName evidence="1">Uncharacterized protein</fullName>
    </submittedName>
</protein>